<sequence>MCKVMEDMRNEAAKEAARKN</sequence>
<dbReference type="HOGENOM" id="CLU_3428173_0_0_9"/>
<accession>D4J4W8</accession>
<name>D4J4W8_9FIRM</name>
<evidence type="ECO:0000313" key="2">
    <source>
        <dbReference type="EMBL" id="CBK79389.1"/>
    </source>
</evidence>
<feature type="region of interest" description="Disordered" evidence="1">
    <location>
        <begin position="1"/>
        <end position="20"/>
    </location>
</feature>
<dbReference type="Proteomes" id="UP000008798">
    <property type="component" value="Chromosome"/>
</dbReference>
<organism evidence="2 3">
    <name type="scientific">Coprococcus catus GD/7</name>
    <dbReference type="NCBI Taxonomy" id="717962"/>
    <lineage>
        <taxon>Bacteria</taxon>
        <taxon>Bacillati</taxon>
        <taxon>Bacillota</taxon>
        <taxon>Clostridia</taxon>
        <taxon>Lachnospirales</taxon>
        <taxon>Lachnospiraceae</taxon>
        <taxon>Coprococcus</taxon>
    </lineage>
</organism>
<dbReference type="EMBL" id="FP929038">
    <property type="protein sequence ID" value="CBK79389.1"/>
    <property type="molecule type" value="Genomic_DNA"/>
</dbReference>
<evidence type="ECO:0000313" key="3">
    <source>
        <dbReference type="Proteomes" id="UP000008798"/>
    </source>
</evidence>
<reference evidence="2 3" key="1">
    <citation type="submission" date="2010-03" db="EMBL/GenBank/DDBJ databases">
        <title>The genome sequence of Coprococcus catus GD/7.</title>
        <authorList>
            <consortium name="metaHIT consortium -- http://www.metahit.eu/"/>
            <person name="Pajon A."/>
            <person name="Turner K."/>
            <person name="Parkhill J."/>
            <person name="Duncan S."/>
            <person name="Flint H."/>
        </authorList>
    </citation>
    <scope>NUCLEOTIDE SEQUENCE [LARGE SCALE GENOMIC DNA]</scope>
    <source>
        <strain evidence="2 3">GD/7</strain>
    </source>
</reference>
<evidence type="ECO:0000256" key="1">
    <source>
        <dbReference type="SAM" id="MobiDB-lite"/>
    </source>
</evidence>
<gene>
    <name evidence="2" type="ORF">CC1_04740</name>
</gene>
<reference evidence="2 3" key="2">
    <citation type="submission" date="2010-03" db="EMBL/GenBank/DDBJ databases">
        <authorList>
            <person name="Pajon A."/>
        </authorList>
    </citation>
    <scope>NUCLEOTIDE SEQUENCE [LARGE SCALE GENOMIC DNA]</scope>
    <source>
        <strain evidence="2 3">GD/7</strain>
    </source>
</reference>
<proteinExistence type="predicted"/>
<dbReference type="KEGG" id="cct:CC1_04740"/>
<dbReference type="AlphaFoldDB" id="D4J4W8"/>
<protein>
    <submittedName>
        <fullName evidence="2">Uncharacterized protein</fullName>
    </submittedName>
</protein>